<sequence>MPPLPSLLNNYIIKTNIKINTSNFKTHCKSCVDALGEEEGKKVYFPNKKDQNEELSISEEDFGEYLQGWAELLEEEQDNEDQVNIEDLDDIVHPALDKDAKWQLENLFVTLELPLQY</sequence>
<dbReference type="EMBL" id="CAJVPY010001840">
    <property type="protein sequence ID" value="CAG8538736.1"/>
    <property type="molecule type" value="Genomic_DNA"/>
</dbReference>
<evidence type="ECO:0000313" key="1">
    <source>
        <dbReference type="EMBL" id="CAG8538736.1"/>
    </source>
</evidence>
<name>A0A9N9AQ24_9GLOM</name>
<dbReference type="Proteomes" id="UP000789405">
    <property type="component" value="Unassembled WGS sequence"/>
</dbReference>
<comment type="caution">
    <text evidence="1">The sequence shown here is derived from an EMBL/GenBank/DDBJ whole genome shotgun (WGS) entry which is preliminary data.</text>
</comment>
<organism evidence="1 2">
    <name type="scientific">Dentiscutata erythropus</name>
    <dbReference type="NCBI Taxonomy" id="1348616"/>
    <lineage>
        <taxon>Eukaryota</taxon>
        <taxon>Fungi</taxon>
        <taxon>Fungi incertae sedis</taxon>
        <taxon>Mucoromycota</taxon>
        <taxon>Glomeromycotina</taxon>
        <taxon>Glomeromycetes</taxon>
        <taxon>Diversisporales</taxon>
        <taxon>Gigasporaceae</taxon>
        <taxon>Dentiscutata</taxon>
    </lineage>
</organism>
<reference evidence="1" key="1">
    <citation type="submission" date="2021-06" db="EMBL/GenBank/DDBJ databases">
        <authorList>
            <person name="Kallberg Y."/>
            <person name="Tangrot J."/>
            <person name="Rosling A."/>
        </authorList>
    </citation>
    <scope>NUCLEOTIDE SEQUENCE</scope>
    <source>
        <strain evidence="1">MA453B</strain>
    </source>
</reference>
<protein>
    <submittedName>
        <fullName evidence="1">2542_t:CDS:1</fullName>
    </submittedName>
</protein>
<evidence type="ECO:0000313" key="2">
    <source>
        <dbReference type="Proteomes" id="UP000789405"/>
    </source>
</evidence>
<accession>A0A9N9AQ24</accession>
<dbReference type="AlphaFoldDB" id="A0A9N9AQ24"/>
<proteinExistence type="predicted"/>
<gene>
    <name evidence="1" type="ORF">DERYTH_LOCUS4699</name>
</gene>
<keyword evidence="2" id="KW-1185">Reference proteome</keyword>
<dbReference type="OrthoDB" id="2419896at2759"/>